<dbReference type="InterPro" id="IPR004252">
    <property type="entry name" value="Probable_transposase_24"/>
</dbReference>
<dbReference type="Gramene" id="RZC76500">
    <property type="protein sequence ID" value="RZC76500"/>
    <property type="gene ID" value="C5167_003458"/>
</dbReference>
<gene>
    <name evidence="3" type="ORF">C5167_003458</name>
</gene>
<keyword evidence="1" id="KW-0175">Coiled coil</keyword>
<proteinExistence type="predicted"/>
<evidence type="ECO:0000256" key="1">
    <source>
        <dbReference type="SAM" id="Coils"/>
    </source>
</evidence>
<dbReference type="PANTHER" id="PTHR33018:SF37">
    <property type="entry name" value="TRANSPOSASE TNP1_EN_SPM-LIKE DOMAIN-CONTAINING PROTEIN"/>
    <property type="match status" value="1"/>
</dbReference>
<sequence>MFQMSTSFSREESPTFNWLPSPPRHSPIVSGPSHGAHSSGGQSDEIVLTHESDYALTSQDNEIENTDDRLPISFNEHGQWNGPPNFLTLIEEITRSKIGLGYATWKEVPQEYKEDIWNFVHNMYQVTAIHKKCVLAKANSAWRTEKSNKKRLLNDVTSVEEEKRKLPAYNKKEYWEKFINNISDPKWLKKSEQAAEARSNVKAQYTGGRKGVPTRWNELEKESPIGQIYWPDVFLKTHRPTPDDDPSSSKSQAAAKLALMKEAYDKNPSTQKCLGTDAVTEIYGADQMGYIRGMGAGISKSQFLAAEFMKDKLQEVRNKLRKEMQKNEALKAQLDAERQQNSTAIHGQIYDSSYQQGIGIPSSSPSSFGLCCLRNFRKKVVALAYVDTKLLIDDHFDCMIEEIIDPTAMLCDKDNDDVLGNVERSEFFKWPKAYVTTVGEPSS</sequence>
<dbReference type="EMBL" id="CM010723">
    <property type="protein sequence ID" value="RZC76500.1"/>
    <property type="molecule type" value="Genomic_DNA"/>
</dbReference>
<feature type="region of interest" description="Disordered" evidence="2">
    <location>
        <begin position="1"/>
        <end position="42"/>
    </location>
</feature>
<organism evidence="3 4">
    <name type="scientific">Papaver somniferum</name>
    <name type="common">Opium poppy</name>
    <dbReference type="NCBI Taxonomy" id="3469"/>
    <lineage>
        <taxon>Eukaryota</taxon>
        <taxon>Viridiplantae</taxon>
        <taxon>Streptophyta</taxon>
        <taxon>Embryophyta</taxon>
        <taxon>Tracheophyta</taxon>
        <taxon>Spermatophyta</taxon>
        <taxon>Magnoliopsida</taxon>
        <taxon>Ranunculales</taxon>
        <taxon>Papaveraceae</taxon>
        <taxon>Papaveroideae</taxon>
        <taxon>Papaver</taxon>
    </lineage>
</organism>
<name>A0A4Y7KVV6_PAPSO</name>
<feature type="compositionally biased region" description="Polar residues" evidence="2">
    <location>
        <begin position="1"/>
        <end position="18"/>
    </location>
</feature>
<evidence type="ECO:0000313" key="3">
    <source>
        <dbReference type="EMBL" id="RZC76500.1"/>
    </source>
</evidence>
<dbReference type="OMA" id="AKANSAW"/>
<evidence type="ECO:0000313" key="4">
    <source>
        <dbReference type="Proteomes" id="UP000316621"/>
    </source>
</evidence>
<evidence type="ECO:0000256" key="2">
    <source>
        <dbReference type="SAM" id="MobiDB-lite"/>
    </source>
</evidence>
<dbReference type="AlphaFoldDB" id="A0A4Y7KVV6"/>
<dbReference type="Pfam" id="PF03004">
    <property type="entry name" value="Transposase_24"/>
    <property type="match status" value="1"/>
</dbReference>
<accession>A0A4Y7KVV6</accession>
<dbReference type="Proteomes" id="UP000316621">
    <property type="component" value="Chromosome 9"/>
</dbReference>
<reference evidence="3 4" key="1">
    <citation type="journal article" date="2018" name="Science">
        <title>The opium poppy genome and morphinan production.</title>
        <authorList>
            <person name="Guo L."/>
            <person name="Winzer T."/>
            <person name="Yang X."/>
            <person name="Li Y."/>
            <person name="Ning Z."/>
            <person name="He Z."/>
            <person name="Teodor R."/>
            <person name="Lu Y."/>
            <person name="Bowser T.A."/>
            <person name="Graham I.A."/>
            <person name="Ye K."/>
        </authorList>
    </citation>
    <scope>NUCLEOTIDE SEQUENCE [LARGE SCALE GENOMIC DNA]</scope>
    <source>
        <strain evidence="4">cv. HN1</strain>
        <tissue evidence="3">Leaves</tissue>
    </source>
</reference>
<protein>
    <submittedName>
        <fullName evidence="3">Uncharacterized protein</fullName>
    </submittedName>
</protein>
<keyword evidence="4" id="KW-1185">Reference proteome</keyword>
<feature type="coiled-coil region" evidence="1">
    <location>
        <begin position="306"/>
        <end position="340"/>
    </location>
</feature>
<feature type="compositionally biased region" description="Low complexity" evidence="2">
    <location>
        <begin position="30"/>
        <end position="42"/>
    </location>
</feature>
<dbReference type="PANTHER" id="PTHR33018">
    <property type="entry name" value="OS10G0338966 PROTEIN-RELATED"/>
    <property type="match status" value="1"/>
</dbReference>